<comment type="caution">
    <text evidence="1">The sequence shown here is derived from an EMBL/GenBank/DDBJ whole genome shotgun (WGS) entry which is preliminary data.</text>
</comment>
<dbReference type="AlphaFoldDB" id="A0AA88LCP1"/>
<accession>A0AA88LCP1</accession>
<dbReference type="Proteomes" id="UP001187531">
    <property type="component" value="Unassembled WGS sequence"/>
</dbReference>
<evidence type="ECO:0000313" key="2">
    <source>
        <dbReference type="Proteomes" id="UP001187531"/>
    </source>
</evidence>
<reference evidence="1" key="1">
    <citation type="submission" date="2023-07" db="EMBL/GenBank/DDBJ databases">
        <title>Chromosome-level genome assembly of Artemia franciscana.</title>
        <authorList>
            <person name="Jo E."/>
        </authorList>
    </citation>
    <scope>NUCLEOTIDE SEQUENCE</scope>
    <source>
        <tissue evidence="1">Whole body</tissue>
    </source>
</reference>
<keyword evidence="2" id="KW-1185">Reference proteome</keyword>
<sequence length="84" mass="9036">MTPHFLEAKGLTNNSEHQRIVSLTRSASPDASKKIAGILAKVKEGAENMQVLIQAKADTVGFKVAAPSPSPSRKGKMFYLTLKP</sequence>
<organism evidence="1 2">
    <name type="scientific">Artemia franciscana</name>
    <name type="common">Brine shrimp</name>
    <name type="synonym">Artemia sanfranciscana</name>
    <dbReference type="NCBI Taxonomy" id="6661"/>
    <lineage>
        <taxon>Eukaryota</taxon>
        <taxon>Metazoa</taxon>
        <taxon>Ecdysozoa</taxon>
        <taxon>Arthropoda</taxon>
        <taxon>Crustacea</taxon>
        <taxon>Branchiopoda</taxon>
        <taxon>Anostraca</taxon>
        <taxon>Artemiidae</taxon>
        <taxon>Artemia</taxon>
    </lineage>
</organism>
<gene>
    <name evidence="1" type="ORF">QYM36_000794</name>
</gene>
<name>A0AA88LCP1_ARTSF</name>
<evidence type="ECO:0000313" key="1">
    <source>
        <dbReference type="EMBL" id="KAK2726463.1"/>
    </source>
</evidence>
<dbReference type="EMBL" id="JAVRJZ010000002">
    <property type="protein sequence ID" value="KAK2726463.1"/>
    <property type="molecule type" value="Genomic_DNA"/>
</dbReference>
<proteinExistence type="predicted"/>
<protein>
    <submittedName>
        <fullName evidence="1">Uncharacterized protein</fullName>
    </submittedName>
</protein>